<keyword evidence="3" id="KW-1185">Reference proteome</keyword>
<evidence type="ECO:0000313" key="3">
    <source>
        <dbReference type="Proteomes" id="UP000253426"/>
    </source>
</evidence>
<dbReference type="Proteomes" id="UP000253426">
    <property type="component" value="Unassembled WGS sequence"/>
</dbReference>
<reference evidence="2 3" key="1">
    <citation type="submission" date="2018-06" db="EMBL/GenBank/DDBJ databases">
        <title>Genomic Encyclopedia of Type Strains, Phase IV (KMG-IV): sequencing the most valuable type-strain genomes for metagenomic binning, comparative biology and taxonomic classification.</title>
        <authorList>
            <person name="Goeker M."/>
        </authorList>
    </citation>
    <scope>NUCLEOTIDE SEQUENCE [LARGE SCALE GENOMIC DNA]</scope>
    <source>
        <strain evidence="2 3">DSM 25532</strain>
    </source>
</reference>
<protein>
    <submittedName>
        <fullName evidence="2">Uncharacterized metal-binding protein YceD (DUF177 family)</fullName>
    </submittedName>
</protein>
<organism evidence="2 3">
    <name type="scientific">Roseimicrobium gellanilyticum</name>
    <dbReference type="NCBI Taxonomy" id="748857"/>
    <lineage>
        <taxon>Bacteria</taxon>
        <taxon>Pseudomonadati</taxon>
        <taxon>Verrucomicrobiota</taxon>
        <taxon>Verrucomicrobiia</taxon>
        <taxon>Verrucomicrobiales</taxon>
        <taxon>Verrucomicrobiaceae</taxon>
        <taxon>Roseimicrobium</taxon>
    </lineage>
</organism>
<feature type="region of interest" description="Disordered" evidence="1">
    <location>
        <begin position="118"/>
        <end position="163"/>
    </location>
</feature>
<evidence type="ECO:0000313" key="2">
    <source>
        <dbReference type="EMBL" id="RBP38015.1"/>
    </source>
</evidence>
<accession>A0A366H7I7</accession>
<dbReference type="RefSeq" id="WP_170157397.1">
    <property type="nucleotide sequence ID" value="NZ_QNRR01000012.1"/>
</dbReference>
<sequence>MSLQFDPNTLPGDGLDIQGSLPPSFFDLAENDQARPVTPLEYNLHVSKDEDGELFVTGEVSATFELHCGRCLEPFQLRIEQTDFAHQIPMENGTPDLTNLLREDILLALPTYPRCETGNVTPRECPAEGRFDSPTEPSGDEAPDASGKNTWEALDQLTNLKKN</sequence>
<comment type="caution">
    <text evidence="2">The sequence shown here is derived from an EMBL/GenBank/DDBJ whole genome shotgun (WGS) entry which is preliminary data.</text>
</comment>
<gene>
    <name evidence="2" type="ORF">DES53_11213</name>
</gene>
<evidence type="ECO:0000256" key="1">
    <source>
        <dbReference type="SAM" id="MobiDB-lite"/>
    </source>
</evidence>
<dbReference type="EMBL" id="QNRR01000012">
    <property type="protein sequence ID" value="RBP38015.1"/>
    <property type="molecule type" value="Genomic_DNA"/>
</dbReference>
<dbReference type="AlphaFoldDB" id="A0A366H7I7"/>
<proteinExistence type="predicted"/>
<name>A0A366H7I7_9BACT</name>